<protein>
    <submittedName>
        <fullName evidence="1">Type I restriction endonuclease subunit S</fullName>
    </submittedName>
</protein>
<comment type="caution">
    <text evidence="1">The sequence shown here is derived from an EMBL/GenBank/DDBJ whole genome shotgun (WGS) entry which is preliminary data.</text>
</comment>
<feature type="non-terminal residue" evidence="1">
    <location>
        <position position="37"/>
    </location>
</feature>
<dbReference type="Proteomes" id="UP000324504">
    <property type="component" value="Unassembled WGS sequence"/>
</dbReference>
<accession>A0A5M9Z018</accession>
<proteinExistence type="predicted"/>
<dbReference type="GO" id="GO:0004519">
    <property type="term" value="F:endonuclease activity"/>
    <property type="evidence" value="ECO:0007669"/>
    <property type="project" value="UniProtKB-KW"/>
</dbReference>
<evidence type="ECO:0000313" key="2">
    <source>
        <dbReference type="Proteomes" id="UP000324504"/>
    </source>
</evidence>
<dbReference type="AlphaFoldDB" id="A0A5M9Z018"/>
<sequence>MTKIDDKRVPALRFKGFNDDWAQRKLRNILIVNSGKD</sequence>
<gene>
    <name evidence="1" type="ORF">F1C09_09600</name>
</gene>
<name>A0A5M9Z018_9LACO</name>
<reference evidence="1 2" key="1">
    <citation type="submission" date="2019-09" db="EMBL/GenBank/DDBJ databases">
        <title>Comparative analysis of L. crispatus genomes revealed niche specific adaptation to different host and body sites.</title>
        <authorList>
            <person name="Pan M."/>
            <person name="Hidalgo-Cantabrana C."/>
            <person name="Barrangou R."/>
        </authorList>
    </citation>
    <scope>NUCLEOTIDE SEQUENCE [LARGE SCALE GENOMIC DNA]</scope>
    <source>
        <strain evidence="1 2">NCK2488</strain>
    </source>
</reference>
<keyword evidence="1" id="KW-0378">Hydrolase</keyword>
<dbReference type="EMBL" id="VUAV01000091">
    <property type="protein sequence ID" value="KAA8811681.1"/>
    <property type="molecule type" value="Genomic_DNA"/>
</dbReference>
<keyword evidence="1" id="KW-0255">Endonuclease</keyword>
<evidence type="ECO:0000313" key="1">
    <source>
        <dbReference type="EMBL" id="KAA8811681.1"/>
    </source>
</evidence>
<keyword evidence="1" id="KW-0540">Nuclease</keyword>
<organism evidence="1 2">
    <name type="scientific">Lactobacillus crispatus</name>
    <dbReference type="NCBI Taxonomy" id="47770"/>
    <lineage>
        <taxon>Bacteria</taxon>
        <taxon>Bacillati</taxon>
        <taxon>Bacillota</taxon>
        <taxon>Bacilli</taxon>
        <taxon>Lactobacillales</taxon>
        <taxon>Lactobacillaceae</taxon>
        <taxon>Lactobacillus</taxon>
    </lineage>
</organism>